<accession>A0ABV6QJW1</accession>
<comment type="caution">
    <text evidence="3">The sequence shown here is derived from an EMBL/GenBank/DDBJ whole genome shotgun (WGS) entry which is preliminary data.</text>
</comment>
<gene>
    <name evidence="3" type="ORF">ACFFGN_12695</name>
</gene>
<feature type="region of interest" description="Disordered" evidence="1">
    <location>
        <begin position="177"/>
        <end position="196"/>
    </location>
</feature>
<dbReference type="SUPFAM" id="SSF55729">
    <property type="entry name" value="Acyl-CoA N-acyltransferases (Nat)"/>
    <property type="match status" value="1"/>
</dbReference>
<dbReference type="Proteomes" id="UP001589890">
    <property type="component" value="Unassembled WGS sequence"/>
</dbReference>
<evidence type="ECO:0000313" key="4">
    <source>
        <dbReference type="Proteomes" id="UP001589890"/>
    </source>
</evidence>
<keyword evidence="4" id="KW-1185">Reference proteome</keyword>
<dbReference type="EC" id="2.3.1.-" evidence="3"/>
<name>A0ABV6QJW1_9ACTN</name>
<keyword evidence="3" id="KW-0808">Transferase</keyword>
<dbReference type="Gene3D" id="3.40.630.30">
    <property type="match status" value="1"/>
</dbReference>
<evidence type="ECO:0000313" key="3">
    <source>
        <dbReference type="EMBL" id="MFC0624928.1"/>
    </source>
</evidence>
<evidence type="ECO:0000256" key="1">
    <source>
        <dbReference type="SAM" id="MobiDB-lite"/>
    </source>
</evidence>
<dbReference type="EMBL" id="JBHLTC010000014">
    <property type="protein sequence ID" value="MFC0624928.1"/>
    <property type="molecule type" value="Genomic_DNA"/>
</dbReference>
<proteinExistence type="predicted"/>
<protein>
    <submittedName>
        <fullName evidence="3">GNAT family N-acetyltransferase</fullName>
        <ecNumber evidence="3">2.3.1.-</ecNumber>
    </submittedName>
</protein>
<reference evidence="3 4" key="1">
    <citation type="submission" date="2024-09" db="EMBL/GenBank/DDBJ databases">
        <authorList>
            <person name="Sun Q."/>
            <person name="Mori K."/>
        </authorList>
    </citation>
    <scope>NUCLEOTIDE SEQUENCE [LARGE SCALE GENOMIC DNA]</scope>
    <source>
        <strain evidence="3 4">CGMCC 1.15906</strain>
    </source>
</reference>
<keyword evidence="3" id="KW-0012">Acyltransferase</keyword>
<dbReference type="GO" id="GO:0016746">
    <property type="term" value="F:acyltransferase activity"/>
    <property type="evidence" value="ECO:0007669"/>
    <property type="project" value="UniProtKB-KW"/>
</dbReference>
<dbReference type="PROSITE" id="PS51186">
    <property type="entry name" value="GNAT"/>
    <property type="match status" value="1"/>
</dbReference>
<dbReference type="Pfam" id="PF13508">
    <property type="entry name" value="Acetyltransf_7"/>
    <property type="match status" value="1"/>
</dbReference>
<feature type="domain" description="N-acetyltransferase" evidence="2">
    <location>
        <begin position="1"/>
        <end position="174"/>
    </location>
</feature>
<evidence type="ECO:0000259" key="2">
    <source>
        <dbReference type="PROSITE" id="PS51186"/>
    </source>
</evidence>
<organism evidence="3 4">
    <name type="scientific">Kribbella deserti</name>
    <dbReference type="NCBI Taxonomy" id="1926257"/>
    <lineage>
        <taxon>Bacteria</taxon>
        <taxon>Bacillati</taxon>
        <taxon>Actinomycetota</taxon>
        <taxon>Actinomycetes</taxon>
        <taxon>Propionibacteriales</taxon>
        <taxon>Kribbellaceae</taxon>
        <taxon>Kribbella</taxon>
    </lineage>
</organism>
<dbReference type="InterPro" id="IPR000182">
    <property type="entry name" value="GNAT_dom"/>
</dbReference>
<dbReference type="InterPro" id="IPR016181">
    <property type="entry name" value="Acyl_CoA_acyltransferase"/>
</dbReference>
<dbReference type="RefSeq" id="WP_380046802.1">
    <property type="nucleotide sequence ID" value="NZ_JBHLTC010000014.1"/>
</dbReference>
<sequence length="196" mass="21036">MKLTTLTGSETAPIIDDLDQLYRAVFSAPPWNEEPAELDTFRGRLEENLARPGFRLVTGVVDGELRGFGAGWATEPPFRRDRAYGTVYDELGADQVERHLLGAFEVDELAVHPASQGLGLGRAVLSTLCAGEPSWLLTARRALDTVGFYRRIGWQELPAQVPNPRLVVFISPAPSTAAGAASSTEAGAASSSEPQA</sequence>